<comment type="catalytic activity">
    <reaction evidence="1 8">
        <text>3-dehydroquinate = 3-dehydroshikimate + H2O</text>
        <dbReference type="Rhea" id="RHEA:21096"/>
        <dbReference type="ChEBI" id="CHEBI:15377"/>
        <dbReference type="ChEBI" id="CHEBI:16630"/>
        <dbReference type="ChEBI" id="CHEBI:32364"/>
        <dbReference type="EC" id="4.2.1.10"/>
    </reaction>
</comment>
<evidence type="ECO:0000313" key="13">
    <source>
        <dbReference type="Proteomes" id="UP000665020"/>
    </source>
</evidence>
<gene>
    <name evidence="8 12" type="primary">aroQ</name>
    <name evidence="12" type="ORF">GM661_11460</name>
</gene>
<dbReference type="PANTHER" id="PTHR21272:SF3">
    <property type="entry name" value="CATABOLIC 3-DEHYDROQUINASE"/>
    <property type="match status" value="1"/>
</dbReference>
<feature type="site" description="Transition state stabilizer" evidence="8 11">
    <location>
        <position position="18"/>
    </location>
</feature>
<dbReference type="GO" id="GO:0019631">
    <property type="term" value="P:quinate catabolic process"/>
    <property type="evidence" value="ECO:0007669"/>
    <property type="project" value="TreeGrafter"/>
</dbReference>
<dbReference type="InterPro" id="IPR001874">
    <property type="entry name" value="DHquinase_II"/>
</dbReference>
<dbReference type="GO" id="GO:0009423">
    <property type="term" value="P:chorismate biosynthetic process"/>
    <property type="evidence" value="ECO:0007669"/>
    <property type="project" value="UniProtKB-UniRule"/>
</dbReference>
<sequence length="148" mass="16417">MLKIAVIHGPNLNMLGTREPEVYGMESIQQVNDMINKRAGFLNVEVKIYQSNHEGEIVDFIHEGYNDYKGIVINPGGLTHYSIVLRDALAAVKLPVVEVHISNIYQREEFRHNSVIAPIAVGQISGLGPDGYIYALEAVVNIIKKGSF</sequence>
<comment type="similarity">
    <text evidence="3 8">Belongs to the type-II 3-dehydroquinase family.</text>
</comment>
<dbReference type="InterPro" id="IPR036441">
    <property type="entry name" value="DHquinase_II_sf"/>
</dbReference>
<dbReference type="GO" id="GO:0008652">
    <property type="term" value="P:amino acid biosynthetic process"/>
    <property type="evidence" value="ECO:0007669"/>
    <property type="project" value="UniProtKB-KW"/>
</dbReference>
<evidence type="ECO:0000256" key="9">
    <source>
        <dbReference type="PIRSR" id="PIRSR001399-1"/>
    </source>
</evidence>
<dbReference type="PIRSF" id="PIRSF001399">
    <property type="entry name" value="DHquinase_II"/>
    <property type="match status" value="1"/>
</dbReference>
<dbReference type="CDD" id="cd00466">
    <property type="entry name" value="DHQase_II"/>
    <property type="match status" value="1"/>
</dbReference>
<evidence type="ECO:0000256" key="2">
    <source>
        <dbReference type="ARBA" id="ARBA00004902"/>
    </source>
</evidence>
<feature type="binding site" evidence="8 10">
    <location>
        <position position="87"/>
    </location>
    <ligand>
        <name>substrate</name>
    </ligand>
</feature>
<dbReference type="HAMAP" id="MF_00169">
    <property type="entry name" value="AroQ"/>
    <property type="match status" value="1"/>
</dbReference>
<dbReference type="EMBL" id="CP046640">
    <property type="protein sequence ID" value="QTL98538.1"/>
    <property type="molecule type" value="Genomic_DNA"/>
</dbReference>
<dbReference type="Pfam" id="PF01220">
    <property type="entry name" value="DHquinase_II"/>
    <property type="match status" value="1"/>
</dbReference>
<dbReference type="PANTHER" id="PTHR21272">
    <property type="entry name" value="CATABOLIC 3-DEHYDROQUINASE"/>
    <property type="match status" value="1"/>
</dbReference>
<comment type="subunit">
    <text evidence="4 8">Homododecamer.</text>
</comment>
<keyword evidence="13" id="KW-1185">Reference proteome</keyword>
<evidence type="ECO:0000256" key="10">
    <source>
        <dbReference type="PIRSR" id="PIRSR001399-2"/>
    </source>
</evidence>
<name>A0A8A7KFQ5_9FIRM</name>
<dbReference type="NCBIfam" id="NF003807">
    <property type="entry name" value="PRK05395.1-4"/>
    <property type="match status" value="1"/>
</dbReference>
<dbReference type="RefSeq" id="WP_230866956.1">
    <property type="nucleotide sequence ID" value="NZ_CP046640.1"/>
</dbReference>
<feature type="binding site" evidence="8 10">
    <location>
        <begin position="101"/>
        <end position="102"/>
    </location>
    <ligand>
        <name>substrate</name>
    </ligand>
</feature>
<evidence type="ECO:0000256" key="7">
    <source>
        <dbReference type="ARBA" id="ARBA00023239"/>
    </source>
</evidence>
<organism evidence="12 13">
    <name type="scientific">Iocasia fonsfrigidae</name>
    <dbReference type="NCBI Taxonomy" id="2682810"/>
    <lineage>
        <taxon>Bacteria</taxon>
        <taxon>Bacillati</taxon>
        <taxon>Bacillota</taxon>
        <taxon>Clostridia</taxon>
        <taxon>Halanaerobiales</taxon>
        <taxon>Halanaerobiaceae</taxon>
        <taxon>Iocasia</taxon>
    </lineage>
</organism>
<dbReference type="SUPFAM" id="SSF52304">
    <property type="entry name" value="Type II 3-dehydroquinate dehydratase"/>
    <property type="match status" value="1"/>
</dbReference>
<evidence type="ECO:0000256" key="3">
    <source>
        <dbReference type="ARBA" id="ARBA00011037"/>
    </source>
</evidence>
<reference evidence="12" key="1">
    <citation type="submission" date="2019-12" db="EMBL/GenBank/DDBJ databases">
        <authorList>
            <person name="zhang j."/>
            <person name="sun C.M."/>
        </authorList>
    </citation>
    <scope>NUCLEOTIDE SEQUENCE</scope>
    <source>
        <strain evidence="12">NS-1</strain>
    </source>
</reference>
<dbReference type="NCBIfam" id="NF003805">
    <property type="entry name" value="PRK05395.1-2"/>
    <property type="match status" value="1"/>
</dbReference>
<dbReference type="AlphaFoldDB" id="A0A8A7KFQ5"/>
<feature type="binding site" evidence="8 10">
    <location>
        <position position="111"/>
    </location>
    <ligand>
        <name>substrate</name>
    </ligand>
</feature>
<feature type="binding site" evidence="8 10">
    <location>
        <position position="80"/>
    </location>
    <ligand>
        <name>substrate</name>
    </ligand>
</feature>
<proteinExistence type="inferred from homology"/>
<evidence type="ECO:0000256" key="4">
    <source>
        <dbReference type="ARBA" id="ARBA00011193"/>
    </source>
</evidence>
<dbReference type="UniPathway" id="UPA00053">
    <property type="reaction ID" value="UER00086"/>
</dbReference>
<evidence type="ECO:0000256" key="6">
    <source>
        <dbReference type="ARBA" id="ARBA00023141"/>
    </source>
</evidence>
<feature type="active site" description="Proton acceptor" evidence="8 9">
    <location>
        <position position="23"/>
    </location>
</feature>
<feature type="binding site" evidence="8 10">
    <location>
        <position position="74"/>
    </location>
    <ligand>
        <name>substrate</name>
    </ligand>
</feature>
<protein>
    <recommendedName>
        <fullName evidence="5 8">3-dehydroquinate dehydratase</fullName>
        <shortName evidence="8">3-dehydroquinase</shortName>
        <ecNumber evidence="5 8">4.2.1.10</ecNumber>
    </recommendedName>
    <alternativeName>
        <fullName evidence="8">Type II DHQase</fullName>
    </alternativeName>
</protein>
<evidence type="ECO:0000256" key="11">
    <source>
        <dbReference type="PIRSR" id="PIRSR001399-3"/>
    </source>
</evidence>
<evidence type="ECO:0000256" key="1">
    <source>
        <dbReference type="ARBA" id="ARBA00001864"/>
    </source>
</evidence>
<evidence type="ECO:0000256" key="8">
    <source>
        <dbReference type="HAMAP-Rule" id="MF_00169"/>
    </source>
</evidence>
<dbReference type="GO" id="GO:0009073">
    <property type="term" value="P:aromatic amino acid family biosynthetic process"/>
    <property type="evidence" value="ECO:0007669"/>
    <property type="project" value="UniProtKB-KW"/>
</dbReference>
<evidence type="ECO:0000256" key="5">
    <source>
        <dbReference type="ARBA" id="ARBA00012060"/>
    </source>
</evidence>
<dbReference type="InterPro" id="IPR018509">
    <property type="entry name" value="DHquinase_II_CS"/>
</dbReference>
<dbReference type="NCBIfam" id="NF003806">
    <property type="entry name" value="PRK05395.1-3"/>
    <property type="match status" value="1"/>
</dbReference>
<dbReference type="EC" id="4.2.1.10" evidence="5 8"/>
<dbReference type="GO" id="GO:0003855">
    <property type="term" value="F:3-dehydroquinate dehydratase activity"/>
    <property type="evidence" value="ECO:0007669"/>
    <property type="project" value="UniProtKB-UniRule"/>
</dbReference>
<comment type="pathway">
    <text evidence="2 8">Metabolic intermediate biosynthesis; chorismate biosynthesis; chorismate from D-erythrose 4-phosphate and phosphoenolpyruvate: step 3/7.</text>
</comment>
<keyword evidence="7 8" id="KW-0456">Lyase</keyword>
<dbReference type="PROSITE" id="PS01029">
    <property type="entry name" value="DEHYDROQUINASE_II"/>
    <property type="match status" value="1"/>
</dbReference>
<keyword evidence="8" id="KW-0028">Amino-acid biosynthesis</keyword>
<dbReference type="KEGG" id="ifn:GM661_11460"/>
<keyword evidence="6 8" id="KW-0057">Aromatic amino acid biosynthesis</keyword>
<accession>A0A8A7KFQ5</accession>
<dbReference type="Gene3D" id="3.40.50.9100">
    <property type="entry name" value="Dehydroquinase, class II"/>
    <property type="match status" value="1"/>
</dbReference>
<feature type="active site" description="Proton donor" evidence="8 9">
    <location>
        <position position="100"/>
    </location>
</feature>
<dbReference type="Proteomes" id="UP000665020">
    <property type="component" value="Chromosome"/>
</dbReference>
<comment type="function">
    <text evidence="8">Catalyzes a trans-dehydration via an enolate intermediate.</text>
</comment>
<dbReference type="NCBIfam" id="TIGR01088">
    <property type="entry name" value="aroQ"/>
    <property type="match status" value="1"/>
</dbReference>
<evidence type="ECO:0000313" key="12">
    <source>
        <dbReference type="EMBL" id="QTL98538.1"/>
    </source>
</evidence>